<organism evidence="1 2">
    <name type="scientific">Truncatella angustata</name>
    <dbReference type="NCBI Taxonomy" id="152316"/>
    <lineage>
        <taxon>Eukaryota</taxon>
        <taxon>Fungi</taxon>
        <taxon>Dikarya</taxon>
        <taxon>Ascomycota</taxon>
        <taxon>Pezizomycotina</taxon>
        <taxon>Sordariomycetes</taxon>
        <taxon>Xylariomycetidae</taxon>
        <taxon>Amphisphaeriales</taxon>
        <taxon>Sporocadaceae</taxon>
        <taxon>Truncatella</taxon>
    </lineage>
</organism>
<protein>
    <submittedName>
        <fullName evidence="1">Uncharacterized protein</fullName>
    </submittedName>
</protein>
<reference evidence="1" key="1">
    <citation type="journal article" date="2021" name="Nat. Commun.">
        <title>Genetic determinants of endophytism in the Arabidopsis root mycobiome.</title>
        <authorList>
            <person name="Mesny F."/>
            <person name="Miyauchi S."/>
            <person name="Thiergart T."/>
            <person name="Pickel B."/>
            <person name="Atanasova L."/>
            <person name="Karlsson M."/>
            <person name="Huettel B."/>
            <person name="Barry K.W."/>
            <person name="Haridas S."/>
            <person name="Chen C."/>
            <person name="Bauer D."/>
            <person name="Andreopoulos W."/>
            <person name="Pangilinan J."/>
            <person name="LaButti K."/>
            <person name="Riley R."/>
            <person name="Lipzen A."/>
            <person name="Clum A."/>
            <person name="Drula E."/>
            <person name="Henrissat B."/>
            <person name="Kohler A."/>
            <person name="Grigoriev I.V."/>
            <person name="Martin F.M."/>
            <person name="Hacquard S."/>
        </authorList>
    </citation>
    <scope>NUCLEOTIDE SEQUENCE</scope>
    <source>
        <strain evidence="1">MPI-SDFR-AT-0073</strain>
    </source>
</reference>
<dbReference type="EMBL" id="JAGPXC010000003">
    <property type="protein sequence ID" value="KAH6655354.1"/>
    <property type="molecule type" value="Genomic_DNA"/>
</dbReference>
<name>A0A9P8UNV7_9PEZI</name>
<accession>A0A9P8UNV7</accession>
<comment type="caution">
    <text evidence="1">The sequence shown here is derived from an EMBL/GenBank/DDBJ whole genome shotgun (WGS) entry which is preliminary data.</text>
</comment>
<dbReference type="Proteomes" id="UP000758603">
    <property type="component" value="Unassembled WGS sequence"/>
</dbReference>
<sequence>MHLSNDVHPDAPPSYESLYGRGGQYQTSQAWATERAEPPLPARPRQNTYTRNQGEAVIEITLHPEPLVHQRRHQPWFGNLRVKCDHVRRVMYDGFHWKPSNIVRSESYYESGIRDPPSYLQQSYGTIRDWNPGWTEARHFIMRDLKHEPPHWVAKLSVYAKAVDILEVAELEGLRVENMVGMRGYGRFGETLYRFDSREPLSGKNNVYIHEGYLIFGPRLPFANDILKKATKQVVRGLVR</sequence>
<evidence type="ECO:0000313" key="2">
    <source>
        <dbReference type="Proteomes" id="UP000758603"/>
    </source>
</evidence>
<dbReference type="AlphaFoldDB" id="A0A9P8UNV7"/>
<dbReference type="RefSeq" id="XP_045959619.1">
    <property type="nucleotide sequence ID" value="XM_046099842.1"/>
</dbReference>
<evidence type="ECO:0000313" key="1">
    <source>
        <dbReference type="EMBL" id="KAH6655354.1"/>
    </source>
</evidence>
<dbReference type="OrthoDB" id="4671163at2759"/>
<dbReference type="GeneID" id="70128734"/>
<keyword evidence="2" id="KW-1185">Reference proteome</keyword>
<gene>
    <name evidence="1" type="ORF">BKA67DRAFT_534284</name>
</gene>
<proteinExistence type="predicted"/>